<dbReference type="EMBL" id="LMWU01000005">
    <property type="protein sequence ID" value="KUN73702.1"/>
    <property type="molecule type" value="Genomic_DNA"/>
</dbReference>
<evidence type="ECO:0000256" key="1">
    <source>
        <dbReference type="SAM" id="MobiDB-lite"/>
    </source>
</evidence>
<dbReference type="Proteomes" id="UP000053669">
    <property type="component" value="Unassembled WGS sequence"/>
</dbReference>
<organism evidence="2 3">
    <name type="scientific">Streptomyces canus</name>
    <dbReference type="NCBI Taxonomy" id="58343"/>
    <lineage>
        <taxon>Bacteria</taxon>
        <taxon>Bacillati</taxon>
        <taxon>Actinomycetota</taxon>
        <taxon>Actinomycetes</taxon>
        <taxon>Kitasatosporales</taxon>
        <taxon>Streptomycetaceae</taxon>
        <taxon>Streptomyces</taxon>
        <taxon>Streptomyces aurantiacus group</taxon>
    </lineage>
</organism>
<feature type="region of interest" description="Disordered" evidence="1">
    <location>
        <begin position="77"/>
        <end position="111"/>
    </location>
</feature>
<sequence>MPTVTTPAPQSALPGPIMAREMAEQTAVLRRILDDGAPAIRKVAQEIAARALRFVLLTARSASGNAALYATYLPKSGRAARPGQGDGDALSRGGRGNGCGGVLGRVGRGER</sequence>
<comment type="caution">
    <text evidence="2">The sequence shown here is derived from an EMBL/GenBank/DDBJ whole genome shotgun (WGS) entry which is preliminary data.</text>
</comment>
<dbReference type="STRING" id="58343.AQJ46_05260"/>
<gene>
    <name evidence="2" type="ORF">AQJ46_05260</name>
</gene>
<feature type="compositionally biased region" description="Gly residues" evidence="1">
    <location>
        <begin position="93"/>
        <end position="111"/>
    </location>
</feature>
<dbReference type="AlphaFoldDB" id="A0A101SH51"/>
<reference evidence="2 3" key="1">
    <citation type="submission" date="2015-10" db="EMBL/GenBank/DDBJ databases">
        <title>Draft genome sequence of Streptomyces canus DSM 40017, type strain for the species Streptomyces canus.</title>
        <authorList>
            <person name="Ruckert C."/>
            <person name="Winkler A."/>
            <person name="Kalinowski J."/>
            <person name="Kampfer P."/>
            <person name="Glaeser S."/>
        </authorList>
    </citation>
    <scope>NUCLEOTIDE SEQUENCE [LARGE SCALE GENOMIC DNA]</scope>
    <source>
        <strain evidence="2 3">DSM 40017</strain>
    </source>
</reference>
<evidence type="ECO:0000313" key="3">
    <source>
        <dbReference type="Proteomes" id="UP000053669"/>
    </source>
</evidence>
<name>A0A101SH51_9ACTN</name>
<accession>A0A101SH51</accession>
<dbReference type="Gene3D" id="3.40.50.10490">
    <property type="entry name" value="Glucose-6-phosphate isomerase like protein, domain 1"/>
    <property type="match status" value="1"/>
</dbReference>
<proteinExistence type="predicted"/>
<evidence type="ECO:0000313" key="2">
    <source>
        <dbReference type="EMBL" id="KUN73702.1"/>
    </source>
</evidence>
<protein>
    <submittedName>
        <fullName evidence="2">Uncharacterized protein</fullName>
    </submittedName>
</protein>